<evidence type="ECO:0000256" key="1">
    <source>
        <dbReference type="SAM" id="Coils"/>
    </source>
</evidence>
<feature type="coiled-coil region" evidence="1">
    <location>
        <begin position="3"/>
        <end position="43"/>
    </location>
</feature>
<comment type="caution">
    <text evidence="3">The sequence shown here is derived from an EMBL/GenBank/DDBJ whole genome shotgun (WGS) entry which is preliminary data.</text>
</comment>
<feature type="compositionally biased region" description="Basic and acidic residues" evidence="2">
    <location>
        <begin position="50"/>
        <end position="62"/>
    </location>
</feature>
<reference evidence="3" key="1">
    <citation type="journal article" date="2018" name="Genome Res.">
        <title>The genomic architecture and molecular evolution of ant odorant receptors.</title>
        <authorList>
            <person name="McKenzie S.K."/>
            <person name="Kronauer D.J.C."/>
        </authorList>
    </citation>
    <scope>NUCLEOTIDE SEQUENCE [LARGE SCALE GENOMIC DNA]</scope>
    <source>
        <strain evidence="3">Clonal line C1</strain>
    </source>
</reference>
<sequence length="233" mass="27709">MRKEKEEKELRELRNEVEIWKFINKKRGKEKDLRNNIDIEEDRRIEDKGMEKEEYGYERKEENNEEDSEGWESEVKKEDICTVVKSLKKSKAAGVDGILNEAWLYGGCTIRESLVNFMKLIWKEGVIPKEWKTSVMMPVYKKGDQEKVENYRGISLLCSGYKIYTELLRQRLEEEIEKKNLIPDSQAGFKIVQREKEEMDSKVYKFFMNLKAAFDSVKRDVLWSILEEQGINI</sequence>
<name>A0A3L8DU35_OOCBI</name>
<dbReference type="EMBL" id="QOIP01000004">
    <property type="protein sequence ID" value="RLU23881.1"/>
    <property type="molecule type" value="Genomic_DNA"/>
</dbReference>
<evidence type="ECO:0000256" key="2">
    <source>
        <dbReference type="SAM" id="MobiDB-lite"/>
    </source>
</evidence>
<protein>
    <submittedName>
        <fullName evidence="3">Uncharacterized protein</fullName>
    </submittedName>
</protein>
<dbReference type="Proteomes" id="UP000279307">
    <property type="component" value="Chromosome 4"/>
</dbReference>
<organism evidence="3">
    <name type="scientific">Ooceraea biroi</name>
    <name type="common">Clonal raider ant</name>
    <name type="synonym">Cerapachys biroi</name>
    <dbReference type="NCBI Taxonomy" id="2015173"/>
    <lineage>
        <taxon>Eukaryota</taxon>
        <taxon>Metazoa</taxon>
        <taxon>Ecdysozoa</taxon>
        <taxon>Arthropoda</taxon>
        <taxon>Hexapoda</taxon>
        <taxon>Insecta</taxon>
        <taxon>Pterygota</taxon>
        <taxon>Neoptera</taxon>
        <taxon>Endopterygota</taxon>
        <taxon>Hymenoptera</taxon>
        <taxon>Apocrita</taxon>
        <taxon>Aculeata</taxon>
        <taxon>Formicoidea</taxon>
        <taxon>Formicidae</taxon>
        <taxon>Dorylinae</taxon>
        <taxon>Ooceraea</taxon>
    </lineage>
</organism>
<proteinExistence type="predicted"/>
<accession>A0A3L8DU35</accession>
<dbReference type="AlphaFoldDB" id="A0A3L8DU35"/>
<gene>
    <name evidence="3" type="ORF">DMN91_004089</name>
</gene>
<keyword evidence="1" id="KW-0175">Coiled coil</keyword>
<reference evidence="3" key="2">
    <citation type="submission" date="2018-07" db="EMBL/GenBank/DDBJ databases">
        <authorList>
            <person name="Mckenzie S.K."/>
            <person name="Kronauer D.J.C."/>
        </authorList>
    </citation>
    <scope>NUCLEOTIDE SEQUENCE</scope>
    <source>
        <strain evidence="3">Clonal line C1</strain>
    </source>
</reference>
<feature type="region of interest" description="Disordered" evidence="2">
    <location>
        <begin position="50"/>
        <end position="71"/>
    </location>
</feature>
<dbReference type="PANTHER" id="PTHR19446">
    <property type="entry name" value="REVERSE TRANSCRIPTASES"/>
    <property type="match status" value="1"/>
</dbReference>
<evidence type="ECO:0000313" key="3">
    <source>
        <dbReference type="EMBL" id="RLU23881.1"/>
    </source>
</evidence>